<reference evidence="1 2" key="2">
    <citation type="submission" date="2008-04" db="EMBL/GenBank/DDBJ databases">
        <authorList>
            <person name="Fulton L."/>
            <person name="Clifton S."/>
            <person name="Fulton B."/>
            <person name="Xu J."/>
            <person name="Minx P."/>
            <person name="Pepin K.H."/>
            <person name="Johnson M."/>
            <person name="Thiruvilangam P."/>
            <person name="Bhonagiri V."/>
            <person name="Nash W.E."/>
            <person name="Mardis E.R."/>
            <person name="Wilson R.K."/>
        </authorList>
    </citation>
    <scope>NUCLEOTIDE SEQUENCE [LARGE SCALE GENOMIC DNA]</scope>
    <source>
        <strain evidence="1 2">DSM 17136</strain>
    </source>
</reference>
<name>B3JPD1_9BACT</name>
<dbReference type="RefSeq" id="WP_007571504.1">
    <property type="nucleotide sequence ID" value="NZ_DS981509.1"/>
</dbReference>
<organism evidence="1 2">
    <name type="scientific">Phocaeicola coprocola DSM 17136</name>
    <dbReference type="NCBI Taxonomy" id="470145"/>
    <lineage>
        <taxon>Bacteria</taxon>
        <taxon>Pseudomonadati</taxon>
        <taxon>Bacteroidota</taxon>
        <taxon>Bacteroidia</taxon>
        <taxon>Bacteroidales</taxon>
        <taxon>Bacteroidaceae</taxon>
        <taxon>Phocaeicola</taxon>
    </lineage>
</organism>
<sequence>MKNDGCRNSVFHHSAHKRVGGKRSSFLPTFVFRPLTPPYVPFGIRRFFTMDAFRILRKTLPRHLLQPSICRSALLYTLRIPSYLFKGSPILLFWFYAFVPTNGSFQLCRLNKVWSFPIGIHALGTTTSADFSRQALLHHGTSNHSSSPYVRETSSDKGINFQSYVCSIYTNRPE</sequence>
<reference evidence="1 2" key="1">
    <citation type="submission" date="2008-04" db="EMBL/GenBank/DDBJ databases">
        <title>Draft genome sequence of Bacteroides coprocola (DSM 17136).</title>
        <authorList>
            <person name="Sudarsanam P."/>
            <person name="Ley R."/>
            <person name="Guruge J."/>
            <person name="Turnbaugh P.J."/>
            <person name="Mahowald M."/>
            <person name="Liep D."/>
            <person name="Gordon J."/>
        </authorList>
    </citation>
    <scope>NUCLEOTIDE SEQUENCE [LARGE SCALE GENOMIC DNA]</scope>
    <source>
        <strain evidence="1 2">DSM 17136</strain>
    </source>
</reference>
<comment type="caution">
    <text evidence="1">The sequence shown here is derived from an EMBL/GenBank/DDBJ whole genome shotgun (WGS) entry which is preliminary data.</text>
</comment>
<dbReference type="HOGENOM" id="CLU_1648744_0_0_10"/>
<dbReference type="EMBL" id="ABIY02000122">
    <property type="protein sequence ID" value="EDU99142.1"/>
    <property type="molecule type" value="Genomic_DNA"/>
</dbReference>
<dbReference type="Proteomes" id="UP000003146">
    <property type="component" value="Unassembled WGS sequence"/>
</dbReference>
<gene>
    <name evidence="1" type="ORF">BACCOP_03890</name>
</gene>
<accession>B3JPD1</accession>
<evidence type="ECO:0000313" key="1">
    <source>
        <dbReference type="EMBL" id="EDU99142.1"/>
    </source>
</evidence>
<evidence type="ECO:0000313" key="2">
    <source>
        <dbReference type="Proteomes" id="UP000003146"/>
    </source>
</evidence>
<proteinExistence type="predicted"/>
<dbReference type="AlphaFoldDB" id="B3JPD1"/>
<protein>
    <submittedName>
        <fullName evidence="1">Uncharacterized protein</fullName>
    </submittedName>
</protein>